<feature type="non-terminal residue" evidence="3">
    <location>
        <position position="487"/>
    </location>
</feature>
<feature type="compositionally biased region" description="Polar residues" evidence="1">
    <location>
        <begin position="379"/>
        <end position="390"/>
    </location>
</feature>
<gene>
    <name evidence="3" type="ORF">ACMD2_24151</name>
</gene>
<accession>A0A199VM08</accession>
<reference evidence="3 4" key="1">
    <citation type="journal article" date="2016" name="DNA Res.">
        <title>The draft genome of MD-2 pineapple using hybrid error correction of long reads.</title>
        <authorList>
            <person name="Redwan R.M."/>
            <person name="Saidin A."/>
            <person name="Kumar S.V."/>
        </authorList>
    </citation>
    <scope>NUCLEOTIDE SEQUENCE [LARGE SCALE GENOMIC DNA]</scope>
    <source>
        <strain evidence="4">cv. MD2</strain>
        <tissue evidence="3">Leaf</tissue>
    </source>
</reference>
<evidence type="ECO:0000259" key="2">
    <source>
        <dbReference type="Pfam" id="PF26138"/>
    </source>
</evidence>
<evidence type="ECO:0000313" key="3">
    <source>
        <dbReference type="EMBL" id="OAY77931.1"/>
    </source>
</evidence>
<feature type="region of interest" description="Disordered" evidence="1">
    <location>
        <begin position="355"/>
        <end position="399"/>
    </location>
</feature>
<dbReference type="AlphaFoldDB" id="A0A199VM08"/>
<protein>
    <recommendedName>
        <fullName evidence="2">DUF8040 domain-containing protein</fullName>
    </recommendedName>
</protein>
<name>A0A199VM08_ANACO</name>
<dbReference type="EMBL" id="LSRQ01001413">
    <property type="protein sequence ID" value="OAY77931.1"/>
    <property type="molecule type" value="Genomic_DNA"/>
</dbReference>
<evidence type="ECO:0000313" key="4">
    <source>
        <dbReference type="Proteomes" id="UP000092600"/>
    </source>
</evidence>
<proteinExistence type="predicted"/>
<dbReference type="InterPro" id="IPR058353">
    <property type="entry name" value="DUF8040"/>
</dbReference>
<dbReference type="Proteomes" id="UP000092600">
    <property type="component" value="Unassembled WGS sequence"/>
</dbReference>
<comment type="caution">
    <text evidence="3">The sequence shown here is derived from an EMBL/GenBank/DDBJ whole genome shotgun (WGS) entry which is preliminary data.</text>
</comment>
<evidence type="ECO:0000256" key="1">
    <source>
        <dbReference type="SAM" id="MobiDB-lite"/>
    </source>
</evidence>
<feature type="domain" description="DUF8040" evidence="2">
    <location>
        <begin position="81"/>
        <end position="157"/>
    </location>
</feature>
<dbReference type="Pfam" id="PF26138">
    <property type="entry name" value="DUF8040"/>
    <property type="match status" value="1"/>
</dbReference>
<sequence length="487" mass="54541">MVAVSHPPFPPPPPPRGDLDEELIVVEILLYSWYAVQLQRRLCPSGQRNFVFVAGNIQKKSHCPKSHLGLEICIERHTLIEFCMATQMNCVDYVRMDTWTFFSLADITRDHNLLKDTFYVTIEEQLTMFLHTLGHYTKNRILKIKFIRSGETISQSICPTSRPETHPEIALSPLYLPYFKTSQSINAQETVMSIVPLSAPHKEASKKQEISKRKSTSLSEKVEQAKSGLKVDKGFKKTAYIAAASTREGCGMFFLSFSSLSLAGGLVRSGGHEPFERVGVAIAPLEAGRARVSSPPLLAEHLEAHPKAANVLNKPIKHYDALKIICGDDQATGQFCLTIYDNYINGSADRVNIEARDETTPDDDSIEKRGLRQDGDAFTPTNNNSATPSFGKSRGKKPHEANEEHFDDLIATVKEVAVAIKISVTAHWSDNSWPRITETGDYAKWFIAITFITIINTIKEREHRRAWTVAIVAKGRVMGWNGNDSRW</sequence>
<organism evidence="3 4">
    <name type="scientific">Ananas comosus</name>
    <name type="common">Pineapple</name>
    <name type="synonym">Ananas ananas</name>
    <dbReference type="NCBI Taxonomy" id="4615"/>
    <lineage>
        <taxon>Eukaryota</taxon>
        <taxon>Viridiplantae</taxon>
        <taxon>Streptophyta</taxon>
        <taxon>Embryophyta</taxon>
        <taxon>Tracheophyta</taxon>
        <taxon>Spermatophyta</taxon>
        <taxon>Magnoliopsida</taxon>
        <taxon>Liliopsida</taxon>
        <taxon>Poales</taxon>
        <taxon>Bromeliaceae</taxon>
        <taxon>Bromelioideae</taxon>
        <taxon>Ananas</taxon>
    </lineage>
</organism>
<feature type="compositionally biased region" description="Basic and acidic residues" evidence="1">
    <location>
        <begin position="366"/>
        <end position="375"/>
    </location>
</feature>